<organism evidence="2 3">
    <name type="scientific">Brevundimonas aurifodinae</name>
    <dbReference type="NCBI Taxonomy" id="1508312"/>
    <lineage>
        <taxon>Bacteria</taxon>
        <taxon>Pseudomonadati</taxon>
        <taxon>Pseudomonadota</taxon>
        <taxon>Alphaproteobacteria</taxon>
        <taxon>Caulobacterales</taxon>
        <taxon>Caulobacteraceae</taxon>
        <taxon>Brevundimonas</taxon>
    </lineage>
</organism>
<evidence type="ECO:0000313" key="3">
    <source>
        <dbReference type="Proteomes" id="UP001445732"/>
    </source>
</evidence>
<evidence type="ECO:0000259" key="1">
    <source>
        <dbReference type="Pfam" id="PF10074"/>
    </source>
</evidence>
<dbReference type="Pfam" id="PF10074">
    <property type="entry name" value="RovC_DNA-bd"/>
    <property type="match status" value="1"/>
</dbReference>
<dbReference type="RefSeq" id="WP_349684274.1">
    <property type="nucleotide sequence ID" value="NZ_JBEGDD010000005.1"/>
</dbReference>
<name>A0ABV1NNB2_9CAUL</name>
<keyword evidence="3" id="KW-1185">Reference proteome</keyword>
<dbReference type="InterPro" id="IPR018754">
    <property type="entry name" value="RovC-like_DNA-bd"/>
</dbReference>
<dbReference type="EMBL" id="JBEGDD010000005">
    <property type="protein sequence ID" value="MEQ7155112.1"/>
    <property type="molecule type" value="Genomic_DNA"/>
</dbReference>
<sequence length="153" mass="16569">MGADDPPPILDKVADDGRHLRLGDPLCAARLVIAPLPAPDDRPLAILPLDDHLMLRVEAVQALWRILSGRPSGRRAALTKQRRRRLAQALRAADAKIAGATRREIAVALFGPRAVPAGQAFDDHHLKSRAARLVRDGLAMIAGGYRNLLTPSH</sequence>
<feature type="domain" description="T6SS Transcription factor RovC-like DNA binding" evidence="1">
    <location>
        <begin position="46"/>
        <end position="149"/>
    </location>
</feature>
<protein>
    <submittedName>
        <fullName evidence="2">DUF2285 domain-containing protein</fullName>
    </submittedName>
</protein>
<evidence type="ECO:0000313" key="2">
    <source>
        <dbReference type="EMBL" id="MEQ7155112.1"/>
    </source>
</evidence>
<reference evidence="2 3" key="1">
    <citation type="submission" date="2024-06" db="EMBL/GenBank/DDBJ databases">
        <title>Brevundimonas sp. C11.</title>
        <authorList>
            <person name="Maltman C."/>
        </authorList>
    </citation>
    <scope>NUCLEOTIDE SEQUENCE [LARGE SCALE GENOMIC DNA]</scope>
    <source>
        <strain evidence="2 3">C11</strain>
    </source>
</reference>
<proteinExistence type="predicted"/>
<accession>A0ABV1NNB2</accession>
<comment type="caution">
    <text evidence="2">The sequence shown here is derived from an EMBL/GenBank/DDBJ whole genome shotgun (WGS) entry which is preliminary data.</text>
</comment>
<dbReference type="Proteomes" id="UP001445732">
    <property type="component" value="Unassembled WGS sequence"/>
</dbReference>
<gene>
    <name evidence="2" type="ORF">ABN401_07790</name>
</gene>